<accession>U4LXK5</accession>
<name>U4LXK5_PYROM</name>
<proteinExistence type="predicted"/>
<dbReference type="AlphaFoldDB" id="U4LXK5"/>
<evidence type="ECO:0000313" key="2">
    <source>
        <dbReference type="Proteomes" id="UP000018144"/>
    </source>
</evidence>
<keyword evidence="2" id="KW-1185">Reference proteome</keyword>
<organism evidence="1 2">
    <name type="scientific">Pyronema omphalodes (strain CBS 100304)</name>
    <name type="common">Pyronema confluens</name>
    <dbReference type="NCBI Taxonomy" id="1076935"/>
    <lineage>
        <taxon>Eukaryota</taxon>
        <taxon>Fungi</taxon>
        <taxon>Dikarya</taxon>
        <taxon>Ascomycota</taxon>
        <taxon>Pezizomycotina</taxon>
        <taxon>Pezizomycetes</taxon>
        <taxon>Pezizales</taxon>
        <taxon>Pyronemataceae</taxon>
        <taxon>Pyronema</taxon>
    </lineage>
</organism>
<protein>
    <submittedName>
        <fullName evidence="1">Uncharacterized protein</fullName>
    </submittedName>
</protein>
<evidence type="ECO:0000313" key="1">
    <source>
        <dbReference type="EMBL" id="CCX34488.1"/>
    </source>
</evidence>
<dbReference type="EMBL" id="HF936539">
    <property type="protein sequence ID" value="CCX34488.1"/>
    <property type="molecule type" value="Genomic_DNA"/>
</dbReference>
<reference evidence="1 2" key="1">
    <citation type="journal article" date="2013" name="PLoS Genet.">
        <title>The genome and development-dependent transcriptomes of Pyronema confluens: a window into fungal evolution.</title>
        <authorList>
            <person name="Traeger S."/>
            <person name="Altegoer F."/>
            <person name="Freitag M."/>
            <person name="Gabaldon T."/>
            <person name="Kempken F."/>
            <person name="Kumar A."/>
            <person name="Marcet-Houben M."/>
            <person name="Poggeler S."/>
            <person name="Stajich J.E."/>
            <person name="Nowrousian M."/>
        </authorList>
    </citation>
    <scope>NUCLEOTIDE SEQUENCE [LARGE SCALE GENOMIC DNA]</scope>
    <source>
        <strain evidence="2">CBS 100304</strain>
        <tissue evidence="1">Vegetative mycelium</tissue>
    </source>
</reference>
<sequence length="36" mass="3983">MEIKVFSRSSWVTSDVIASELGGCGAAIFPWFVDFE</sequence>
<dbReference type="Proteomes" id="UP000018144">
    <property type="component" value="Unassembled WGS sequence"/>
</dbReference>
<gene>
    <name evidence="1" type="ORF">PCON_03752</name>
</gene>